<dbReference type="InterPro" id="IPR052526">
    <property type="entry name" value="HTH-type_Bedaq_tolerance"/>
</dbReference>
<protein>
    <submittedName>
        <fullName evidence="2">MarR family transcriptional regulator</fullName>
    </submittedName>
</protein>
<dbReference type="GO" id="GO:0003700">
    <property type="term" value="F:DNA-binding transcription factor activity"/>
    <property type="evidence" value="ECO:0007669"/>
    <property type="project" value="InterPro"/>
</dbReference>
<evidence type="ECO:0000259" key="1">
    <source>
        <dbReference type="PROSITE" id="PS50995"/>
    </source>
</evidence>
<dbReference type="InterPro" id="IPR036390">
    <property type="entry name" value="WH_DNA-bd_sf"/>
</dbReference>
<dbReference type="PROSITE" id="PS50995">
    <property type="entry name" value="HTH_MARR_2"/>
    <property type="match status" value="1"/>
</dbReference>
<dbReference type="Pfam" id="PF12802">
    <property type="entry name" value="MarR_2"/>
    <property type="match status" value="1"/>
</dbReference>
<dbReference type="SMART" id="SM00347">
    <property type="entry name" value="HTH_MARR"/>
    <property type="match status" value="1"/>
</dbReference>
<dbReference type="EMBL" id="CABPSR010000001">
    <property type="protein sequence ID" value="VVE75704.1"/>
    <property type="molecule type" value="Genomic_DNA"/>
</dbReference>
<dbReference type="Gene3D" id="1.10.10.10">
    <property type="entry name" value="Winged helix-like DNA-binding domain superfamily/Winged helix DNA-binding domain"/>
    <property type="match status" value="1"/>
</dbReference>
<gene>
    <name evidence="2" type="ORF">PSP31121_00577</name>
</gene>
<accession>A0A5E5AQL2</accession>
<dbReference type="Proteomes" id="UP000335538">
    <property type="component" value="Unassembled WGS sequence"/>
</dbReference>
<name>A0A5E5AQL2_9BURK</name>
<dbReference type="Gene3D" id="1.10.287.100">
    <property type="match status" value="1"/>
</dbReference>
<reference evidence="2 3" key="1">
    <citation type="submission" date="2019-08" db="EMBL/GenBank/DDBJ databases">
        <authorList>
            <person name="Peeters C."/>
        </authorList>
    </citation>
    <scope>NUCLEOTIDE SEQUENCE [LARGE SCALE GENOMIC DNA]</scope>
    <source>
        <strain evidence="2 3">LMG 31121</strain>
    </source>
</reference>
<organism evidence="2 3">
    <name type="scientific">Pandoraea sputorum</name>
    <dbReference type="NCBI Taxonomy" id="93222"/>
    <lineage>
        <taxon>Bacteria</taxon>
        <taxon>Pseudomonadati</taxon>
        <taxon>Pseudomonadota</taxon>
        <taxon>Betaproteobacteria</taxon>
        <taxon>Burkholderiales</taxon>
        <taxon>Burkholderiaceae</taxon>
        <taxon>Pandoraea</taxon>
    </lineage>
</organism>
<dbReference type="PANTHER" id="PTHR39515">
    <property type="entry name" value="CONSERVED PROTEIN"/>
    <property type="match status" value="1"/>
</dbReference>
<dbReference type="InterPro" id="IPR036388">
    <property type="entry name" value="WH-like_DNA-bd_sf"/>
</dbReference>
<dbReference type="InterPro" id="IPR000835">
    <property type="entry name" value="HTH_MarR-typ"/>
</dbReference>
<feature type="domain" description="HTH marR-type" evidence="1">
    <location>
        <begin position="1"/>
        <end position="123"/>
    </location>
</feature>
<evidence type="ECO:0000313" key="2">
    <source>
        <dbReference type="EMBL" id="VVE75704.1"/>
    </source>
</evidence>
<evidence type="ECO:0000313" key="3">
    <source>
        <dbReference type="Proteomes" id="UP000335538"/>
    </source>
</evidence>
<sequence>MGLVRRLRREAERHDIPFSQISILGAIDRFRGAANPSLLAASEGLRSSNLAALLKRLDDDGLVLRERDVSDKRKTLVSLTDRGRTKLQEHRSRRDLWLNDMIRMHLSEREQEVLFKAGTLMERLALTTEQSVPDTGNPK</sequence>
<dbReference type="SUPFAM" id="SSF46785">
    <property type="entry name" value="Winged helix' DNA-binding domain"/>
    <property type="match status" value="1"/>
</dbReference>
<dbReference type="AlphaFoldDB" id="A0A5E5AQL2"/>
<dbReference type="PANTHER" id="PTHR39515:SF2">
    <property type="entry name" value="HTH-TYPE TRANSCRIPTIONAL REGULATOR RV0880"/>
    <property type="match status" value="1"/>
</dbReference>
<proteinExistence type="predicted"/>